<feature type="compositionally biased region" description="Basic and acidic residues" evidence="9">
    <location>
        <begin position="2150"/>
        <end position="2159"/>
    </location>
</feature>
<feature type="compositionally biased region" description="Basic and acidic residues" evidence="9">
    <location>
        <begin position="1544"/>
        <end position="1556"/>
    </location>
</feature>
<feature type="compositionally biased region" description="Basic and acidic residues" evidence="9">
    <location>
        <begin position="1692"/>
        <end position="1701"/>
    </location>
</feature>
<keyword evidence="4" id="KW-0540">Nuclease</keyword>
<keyword evidence="8" id="KW-0511">Multifunctional enzyme</keyword>
<keyword evidence="3" id="KW-0548">Nucleotidyltransferase</keyword>
<dbReference type="SUPFAM" id="SSF53098">
    <property type="entry name" value="Ribonuclease H-like"/>
    <property type="match status" value="1"/>
</dbReference>
<dbReference type="FunFam" id="3.30.70.270:FF:000020">
    <property type="entry name" value="Transposon Tf2-6 polyprotein-like Protein"/>
    <property type="match status" value="2"/>
</dbReference>
<name>A0A164SKZ4_9CRUS</name>
<feature type="region of interest" description="Disordered" evidence="9">
    <location>
        <begin position="1615"/>
        <end position="1701"/>
    </location>
</feature>
<dbReference type="Gene3D" id="2.40.70.10">
    <property type="entry name" value="Acid Proteases"/>
    <property type="match status" value="1"/>
</dbReference>
<organism evidence="13 14">
    <name type="scientific">Daphnia magna</name>
    <dbReference type="NCBI Taxonomy" id="35525"/>
    <lineage>
        <taxon>Eukaryota</taxon>
        <taxon>Metazoa</taxon>
        <taxon>Ecdysozoa</taxon>
        <taxon>Arthropoda</taxon>
        <taxon>Crustacea</taxon>
        <taxon>Branchiopoda</taxon>
        <taxon>Diplostraca</taxon>
        <taxon>Cladocera</taxon>
        <taxon>Anomopoda</taxon>
        <taxon>Daphniidae</taxon>
        <taxon>Daphnia</taxon>
    </lineage>
</organism>
<evidence type="ECO:0000256" key="7">
    <source>
        <dbReference type="ARBA" id="ARBA00022918"/>
    </source>
</evidence>
<feature type="region of interest" description="Disordered" evidence="9">
    <location>
        <begin position="1536"/>
        <end position="1556"/>
    </location>
</feature>
<feature type="compositionally biased region" description="Polar residues" evidence="9">
    <location>
        <begin position="2103"/>
        <end position="2120"/>
    </location>
</feature>
<proteinExistence type="predicted"/>
<evidence type="ECO:0000313" key="14">
    <source>
        <dbReference type="Proteomes" id="UP000076858"/>
    </source>
</evidence>
<dbReference type="InterPro" id="IPR041577">
    <property type="entry name" value="RT_RNaseH_2"/>
</dbReference>
<dbReference type="InterPro" id="IPR050951">
    <property type="entry name" value="Retrovirus_Pol_polyprotein"/>
</dbReference>
<evidence type="ECO:0000256" key="4">
    <source>
        <dbReference type="ARBA" id="ARBA00022722"/>
    </source>
</evidence>
<evidence type="ECO:0000256" key="1">
    <source>
        <dbReference type="ARBA" id="ARBA00012493"/>
    </source>
</evidence>
<keyword evidence="5" id="KW-0255">Endonuclease</keyword>
<dbReference type="PANTHER" id="PTHR37984">
    <property type="entry name" value="PROTEIN CBG26694"/>
    <property type="match status" value="1"/>
</dbReference>
<dbReference type="InterPro" id="IPR021109">
    <property type="entry name" value="Peptidase_aspartic_dom_sf"/>
</dbReference>
<dbReference type="SUPFAM" id="SSF56672">
    <property type="entry name" value="DNA/RNA polymerases"/>
    <property type="match status" value="2"/>
</dbReference>
<feature type="compositionally biased region" description="Low complexity" evidence="9">
    <location>
        <begin position="104"/>
        <end position="118"/>
    </location>
</feature>
<evidence type="ECO:0000259" key="12">
    <source>
        <dbReference type="Pfam" id="PF17919"/>
    </source>
</evidence>
<feature type="domain" description="Reverse transcriptase/retrotransposon-derived protein RNase H-like" evidence="12">
    <location>
        <begin position="2581"/>
        <end position="2660"/>
    </location>
</feature>
<evidence type="ECO:0000259" key="10">
    <source>
        <dbReference type="Pfam" id="PF00078"/>
    </source>
</evidence>
<feature type="compositionally biased region" description="Low complexity" evidence="9">
    <location>
        <begin position="1615"/>
        <end position="1691"/>
    </location>
</feature>
<protein>
    <recommendedName>
        <fullName evidence="1">RNA-directed DNA polymerase</fullName>
        <ecNumber evidence="1">2.7.7.49</ecNumber>
    </recommendedName>
</protein>
<feature type="domain" description="Reverse transcriptase RNase H-like" evidence="11">
    <location>
        <begin position="1411"/>
        <end position="1526"/>
    </location>
</feature>
<evidence type="ECO:0000256" key="6">
    <source>
        <dbReference type="ARBA" id="ARBA00022801"/>
    </source>
</evidence>
<keyword evidence="2" id="KW-0808">Transferase</keyword>
<dbReference type="GO" id="GO:0042575">
    <property type="term" value="C:DNA polymerase complex"/>
    <property type="evidence" value="ECO:0007669"/>
    <property type="project" value="UniProtKB-ARBA"/>
</dbReference>
<feature type="region of interest" description="Disordered" evidence="9">
    <location>
        <begin position="98"/>
        <end position="143"/>
    </location>
</feature>
<feature type="compositionally biased region" description="Polar residues" evidence="9">
    <location>
        <begin position="734"/>
        <end position="745"/>
    </location>
</feature>
<dbReference type="InterPro" id="IPR012337">
    <property type="entry name" value="RNaseH-like_sf"/>
</dbReference>
<evidence type="ECO:0000256" key="3">
    <source>
        <dbReference type="ARBA" id="ARBA00022695"/>
    </source>
</evidence>
<dbReference type="InterPro" id="IPR043502">
    <property type="entry name" value="DNA/RNA_pol_sf"/>
</dbReference>
<dbReference type="Proteomes" id="UP000076858">
    <property type="component" value="Unassembled WGS sequence"/>
</dbReference>
<feature type="compositionally biased region" description="Gly residues" evidence="9">
    <location>
        <begin position="124"/>
        <end position="137"/>
    </location>
</feature>
<dbReference type="SUPFAM" id="SSF50630">
    <property type="entry name" value="Acid proteases"/>
    <property type="match status" value="1"/>
</dbReference>
<dbReference type="Gene3D" id="3.30.70.270">
    <property type="match status" value="5"/>
</dbReference>
<dbReference type="InterPro" id="IPR043128">
    <property type="entry name" value="Rev_trsase/Diguanyl_cyclase"/>
</dbReference>
<evidence type="ECO:0000256" key="2">
    <source>
        <dbReference type="ARBA" id="ARBA00022679"/>
    </source>
</evidence>
<dbReference type="GO" id="GO:0004519">
    <property type="term" value="F:endonuclease activity"/>
    <property type="evidence" value="ECO:0007669"/>
    <property type="project" value="UniProtKB-KW"/>
</dbReference>
<evidence type="ECO:0000259" key="11">
    <source>
        <dbReference type="Pfam" id="PF17917"/>
    </source>
</evidence>
<gene>
    <name evidence="13" type="ORF">APZ42_025976</name>
</gene>
<keyword evidence="6" id="KW-0378">Hydrolase</keyword>
<dbReference type="InterPro" id="IPR000477">
    <property type="entry name" value="RT_dom"/>
</dbReference>
<dbReference type="OrthoDB" id="6369919at2759"/>
<dbReference type="GO" id="GO:0003964">
    <property type="term" value="F:RNA-directed DNA polymerase activity"/>
    <property type="evidence" value="ECO:0007669"/>
    <property type="project" value="UniProtKB-KW"/>
</dbReference>
<keyword evidence="7" id="KW-0695">RNA-directed DNA polymerase</keyword>
<feature type="domain" description="Reverse transcriptase" evidence="10">
    <location>
        <begin position="1276"/>
        <end position="1323"/>
    </location>
</feature>
<dbReference type="CDD" id="cd09274">
    <property type="entry name" value="RNase_HI_RT_Ty3"/>
    <property type="match status" value="1"/>
</dbReference>
<feature type="region of interest" description="Disordered" evidence="9">
    <location>
        <begin position="702"/>
        <end position="745"/>
    </location>
</feature>
<sequence>MAGIRDSETKKKLLALSPFPTTQAAVNLWKSEESARTNEKVLSSQTGVASIQTKLGGWHSASDTPSCAACGRSYHPAGQTFPAIGKTCHICGKANQFAPSCPVKSSKSRSPGSSNGSRQESGSGASGHGNKTDGGIGQKSKMTRIHIGNVKATHRDRRNSIISVELLDTTNMDVSILPSNHHYPDRSNFLRRGNGFSLDWPTLVSTLAGTIVGNSLDITFKPNVLDIHSGGGALSVSFQRSTPGRLESLRRILEERWVSPQLDGLLVVIGGKQYDSSFEPNQLSVYYDDSYAYASGGAEADADCNGDRQERPGCIENPPTEAFPNRPLLAKTDIALTVSPPPQPLAEASQEAALFSTPVVPKEICREIASLLAVGVSTDQSTLVSKEFPFRSEEEDFSLKTPKLDRWISRRAKEKNVLKTVNSMKEMLIKTQLKIMDIDPPLIDLYSRVSATPDDIPAGFQSEDNQLSAPHLLKDESAFTTGKETREHLFTGEFLSLMLWEANQDETSKTWDIFSFGVWCTIVEMGKHHIHLSFDCCESRLASKGTPGSSVNSENRSDLVVPGVPRCKRPDNQGKHPTKLRIFIVFPLQHFQEFLDGVVPLGGELENFFTVVYYVKPGLVLLSASTATRILLLYLPSRKEMSVRQDTRRVMSFDWSSRENPVPGAKYEGEKFPPLCEQTLVDARLHDIVDAIDLSETQQHLIDEEDTDVAEETSEEVEADMSRKDPPEEYKQYNPFSSKDSNQPSLLSFNVQPTKTTKQRQIKLDTELAFTSGMNGYQLPGIDRMRNKLIPSLMDKTRLEVMKILQASTSFTIILEIWSSKNMFGFIGFTCVCVKKEYERRTVAMVKTDGGMNIVANTFVNNIPGWNDEEQFPIEDSVLHPPMASTRTSSVNQQEVEPMVEIEVSTTDDDNENEEDPLLQLFKEMGVSNEMMEALVQDVEENGEFQDVEVEMEEMMPSTDSIPCVILPLTASSTGQETDYILYSKLRSDCVAHKLQLVIKDGFKALVGEAALVISHVRKLVNYVRKSVLNIEMVFTAVGFRLSVKNAASWNSTYFMFMLMKFLQAIDKDPTLCSRLNAVDFETIGNVIPAYIRLRNNLTLTIKNRKEVVNPASQLASIVKKTKDFVQALRESLELRFSPVLCDVNYVLETIFDSRFKKGWIKFSGYYEASVMEAVIVEVQMRYRVLRECMDDQAVHNLVQPVPSANDAADVANERASRPSITRKRRASQSLYSSVIETPRPGSFGPIKVIDELDAYLNEPGVPMEVTVDPVDPDNDIIVFSNSITDHVTHLEAVFKLLKQAGLKLKRKKCEFFEEGLDYLGYIASGKGTPSTKKLDAIIQYTAPKNVKELSSFLGLASYYRKFIRAFADKAHPLTALIRKSAEWKWGEEKRDAFECIKNCLITRPVLGYPDFSRQFIIYTDASGYGIGAVLAQIQPPPQSADLAESDRQYHRESDSVEVVIAYTSKHLNDREAKWSTTEKEAYAIIHAIDVFSTYLYGRKFTVFTDHRPLEWLMRKSHQNADTLSRTPIVPLAKVETRSTGTKQKSEAKNENVEAKETRTKQVIFEIKSDQSKDTEKWIELQHKDEYCRAILQEMAKANPKLQLLSLQPHHLRTTTTTRPTTTTTTPTTTTTTPTTTFLKPTTTTTRRTTTNTEPTLPSTTTETTFTTISSTTTKATTTTTESISHSTTHHTTTEKIKDPPVTKDHTITEVAIMEIIDDTEQTAQQEIPEAAFLTLEQIPEVPIKGHKESGLPENIDEFNDKIKFEISKIHKQYIISIETEHENKLAKEIRDGYCQLSTIKRTQAVILAQSNGILAASALVLPICTRLQGFGQAMTLQQCETNWIFKIIQMWISTILYLRRLLLEISFDLITEFEELHLNDFDYSLKSHQAHETMEIEQLHILNDLVGLMQELDSKSVSDIVMSEKQDNQIEEIIEQPFTRMTASTPLTMERPSQSCPAQPSAQKQRNIYPIMEENWESDQARKCTGKHTTCTLSHPHVVGYGMVNRNPCDIDCCKEEATILSRVKMGNVYLFTEMIYPLIELRCDRGNESSQIISDRIKEEFPGFPRGLQTLLQLLPMQKRKNTRLPSCPRNTNRRLHPLRQLSSVPVETSPTPNSSFESRIAVGGEAQNLEGLFSKDHSIEEADSEGESVKTARDSDSDPETEVDLRAGSPVIPIGGQQFLVPSGHIVQPQIQAMAAVRKFISPPFFRQPVFCDEVNAAVIDTGAAVTVISPELLKKTQFVQQPWDGSGIFLANDSLTFTTHGEAEIMVTHKNRCVKGKAIVKAMSGIELLMGKDFLQQFGSIPINYQVEKPLLTMGDLLLMEISPLSKDESEHTVKLEFQEAENTEESGEASETDAAIEKMDQKVEKLLDNLKSRIGKNLQEDHRSELPYQRASKERAVIQEHVEEMLCQRIIEHSDSPWSSPVVLVSYPLPRVADTLSRLEGATIFSSMDLQSGYHQVPVTSKDRPERLERLQSVLDCLAKATLKLKWSKCSFAKNTLKVLGHVVTKEGVGPEPEKLEPVENFPPPAVDHSTANKIKRVQSFLGLCSYYQRHIQNFAAIARPLTSLTKKDIPFILGTDQVNSFNALKVALTSAPVLARPNYDLPMEILPDTYGFNIRGVLAQRIDEVERTIEPNASDILSPEEDGFLSANKELAVIGTKKTRSSVMEKKSEKQKTYQTDSPLNFQYLLRKWLKAMPTDKADDVTEFFVTKFFYAMELQIKLSLIEENASLLTRRESTGYSPFFLLYGREPKLPIDLELGADPNQLLTEDRLLMELSTSREMVKTRMEEMNVEVAFSASEWTIVTDLDLGTAGAAIAYLQQKILQQQAVADKWKQQGSRSQTIAAKIIFSKLRSFSKELGSVTEQFTTVKEALNTNPRNRRSQVQPVKLNQKEMIHIMEKQATILNESLWESIDNAQTIRERRGQFASLQGVTAQLLEWNTKLKELDLDHFDLNIGFSLLANGHLVPQMVSPARFIAVIKNVNRQLPRGWSISSDELWVAYRESKVTVAAREHHFKIFIQVPIFDHAQQYQLYQITNPPGATDNGTHSVNLITLPAAGIFEVHLGCTARTEDWVFPADMEGNIEPLILQAVVLPSANVFSQDPASNSSGKQIIIEIPQENTSSIDISELLQRNDRARLATEMTGEQIHNLVTEVDKQMETSFARYPYELIIVALVLITVYKGDLPAVITDMIYPLIELCCDHGNELSHNTSAKGRYADMRSGRDTISIAGALVRFVDATFDNRRIHYSRLYSSGRAFFLDVLAEVKRTDAQLNFSPPLSTVWSGDFPTSKRQSFLFPTFL</sequence>
<dbReference type="PANTHER" id="PTHR37984:SF5">
    <property type="entry name" value="PROTEIN NYNRIN-LIKE"/>
    <property type="match status" value="1"/>
</dbReference>
<evidence type="ECO:0000256" key="9">
    <source>
        <dbReference type="SAM" id="MobiDB-lite"/>
    </source>
</evidence>
<dbReference type="EMBL" id="LRGB01002001">
    <property type="protein sequence ID" value="KZS09726.1"/>
    <property type="molecule type" value="Genomic_DNA"/>
</dbReference>
<dbReference type="GO" id="GO:0016787">
    <property type="term" value="F:hydrolase activity"/>
    <property type="evidence" value="ECO:0007669"/>
    <property type="project" value="UniProtKB-KW"/>
</dbReference>
<evidence type="ECO:0000256" key="5">
    <source>
        <dbReference type="ARBA" id="ARBA00022759"/>
    </source>
</evidence>
<dbReference type="Gene3D" id="3.10.10.10">
    <property type="entry name" value="HIV Type 1 Reverse Transcriptase, subunit A, domain 1"/>
    <property type="match status" value="1"/>
</dbReference>
<dbReference type="InterPro" id="IPR041373">
    <property type="entry name" value="RT_RNaseH"/>
</dbReference>
<dbReference type="Pfam" id="PF17919">
    <property type="entry name" value="RT_RNaseH_2"/>
    <property type="match status" value="1"/>
</dbReference>
<dbReference type="Pfam" id="PF17917">
    <property type="entry name" value="RT_RNaseH"/>
    <property type="match status" value="1"/>
</dbReference>
<feature type="compositionally biased region" description="Basic and acidic residues" evidence="9">
    <location>
        <begin position="720"/>
        <end position="731"/>
    </location>
</feature>
<accession>A0A164SKZ4</accession>
<reference evidence="13 14" key="1">
    <citation type="submission" date="2016-03" db="EMBL/GenBank/DDBJ databases">
        <title>EvidentialGene: Evidence-directed Construction of Genes on Genomes.</title>
        <authorList>
            <person name="Gilbert D.G."/>
            <person name="Choi J.-H."/>
            <person name="Mockaitis K."/>
            <person name="Colbourne J."/>
            <person name="Pfrender M."/>
        </authorList>
    </citation>
    <scope>NUCLEOTIDE SEQUENCE [LARGE SCALE GENOMIC DNA]</scope>
    <source>
        <strain evidence="13 14">Xinb3</strain>
        <tissue evidence="13">Complete organism</tissue>
    </source>
</reference>
<evidence type="ECO:0000313" key="13">
    <source>
        <dbReference type="EMBL" id="KZS09726.1"/>
    </source>
</evidence>
<evidence type="ECO:0000256" key="8">
    <source>
        <dbReference type="ARBA" id="ARBA00023268"/>
    </source>
</evidence>
<dbReference type="Pfam" id="PF00078">
    <property type="entry name" value="RVT_1"/>
    <property type="match status" value="1"/>
</dbReference>
<feature type="region of interest" description="Disordered" evidence="9">
    <location>
        <begin position="2084"/>
        <end position="2120"/>
    </location>
</feature>
<feature type="region of interest" description="Disordered" evidence="9">
    <location>
        <begin position="2143"/>
        <end position="2167"/>
    </location>
</feature>
<comment type="caution">
    <text evidence="13">The sequence shown here is derived from an EMBL/GenBank/DDBJ whole genome shotgun (WGS) entry which is preliminary data.</text>
</comment>
<dbReference type="EC" id="2.7.7.49" evidence="1"/>
<feature type="compositionally biased region" description="Acidic residues" evidence="9">
    <location>
        <begin position="703"/>
        <end position="719"/>
    </location>
</feature>
<keyword evidence="14" id="KW-1185">Reference proteome</keyword>